<dbReference type="PANTHER" id="PTHR43217:SF1">
    <property type="entry name" value="SUCCINATE SEMIALDEHYDE DEHYDROGENASE [NAD(P)+] SAD"/>
    <property type="match status" value="1"/>
</dbReference>
<dbReference type="PROSITE" id="PS00070">
    <property type="entry name" value="ALDEHYDE_DEHYDR_CYS"/>
    <property type="match status" value="1"/>
</dbReference>
<dbReference type="AlphaFoldDB" id="A0A318JXM8"/>
<dbReference type="EMBL" id="QJKF01000012">
    <property type="protein sequence ID" value="PXX59185.1"/>
    <property type="molecule type" value="Genomic_DNA"/>
</dbReference>
<protein>
    <submittedName>
        <fullName evidence="3">Succinate-semialdehyde dehydrogenase/glutarate-semialdehyde dehydrogenase</fullName>
    </submittedName>
</protein>
<dbReference type="InterPro" id="IPR016161">
    <property type="entry name" value="Ald_DH/histidinol_DH"/>
</dbReference>
<sequence length="459" mass="47962">MITTINPVDGSPIEAYSFTPDHQLSGLLNRAVGAARRAVDEPIDDRSDRLRLLAARLRADAPALASLITTEMGKPITQALAEIEKCAVTCDYYADRVAEILAPQAVDVFPDGGQIRTRPLGVVLAIMPWNYPFWQVFRSMLPAVAIGNTVLLKHADNVTGCALAVQRLFDEVCGTGVLTTVVLPPDRIGPLIDDPRVAAVAFTGSNRVGAIVGARAGRAVKKVVLELGGSDPFIVLSDAEVADAAAAAVRSRFLNAGQSCIAAKRIIVEQAVFPEFATAMVAELGKLVVGDPTLPGTDIGPMARADLRDELRRQLNATLAAGAAILAGGATDSGPGAWFTPTIVEVPDTYSVAFQEETFGPLGALLSVRSAAAALTVANASAYGLSCSIWGADLGRTERLAADIAAGSVFVNRISESDPRLPVGGVKASGHGRELSIYGATEFANIQAVRTAPSARSSR</sequence>
<dbReference type="SUPFAM" id="SSF53720">
    <property type="entry name" value="ALDH-like"/>
    <property type="match status" value="1"/>
</dbReference>
<gene>
    <name evidence="3" type="ORF">DFR70_112102</name>
</gene>
<dbReference type="OrthoDB" id="6882680at2"/>
<dbReference type="InterPro" id="IPR016163">
    <property type="entry name" value="Ald_DH_C"/>
</dbReference>
<evidence type="ECO:0000256" key="1">
    <source>
        <dbReference type="ARBA" id="ARBA00023002"/>
    </source>
</evidence>
<keyword evidence="1" id="KW-0560">Oxidoreductase</keyword>
<proteinExistence type="predicted"/>
<dbReference type="InterPro" id="IPR047110">
    <property type="entry name" value="GABD/Sad-like"/>
</dbReference>
<accession>A0A318JXM8</accession>
<reference evidence="3 4" key="1">
    <citation type="submission" date="2018-05" db="EMBL/GenBank/DDBJ databases">
        <title>Genomic Encyclopedia of Type Strains, Phase IV (KMG-IV): sequencing the most valuable type-strain genomes for metagenomic binning, comparative biology and taxonomic classification.</title>
        <authorList>
            <person name="Goeker M."/>
        </authorList>
    </citation>
    <scope>NUCLEOTIDE SEQUENCE [LARGE SCALE GENOMIC DNA]</scope>
    <source>
        <strain evidence="3 4">DSM 44704</strain>
    </source>
</reference>
<evidence type="ECO:0000313" key="3">
    <source>
        <dbReference type="EMBL" id="PXX59185.1"/>
    </source>
</evidence>
<dbReference type="Pfam" id="PF00171">
    <property type="entry name" value="Aldedh"/>
    <property type="match status" value="1"/>
</dbReference>
<comment type="caution">
    <text evidence="3">The sequence shown here is derived from an EMBL/GenBank/DDBJ whole genome shotgun (WGS) entry which is preliminary data.</text>
</comment>
<dbReference type="Gene3D" id="3.40.309.10">
    <property type="entry name" value="Aldehyde Dehydrogenase, Chain A, domain 2"/>
    <property type="match status" value="1"/>
</dbReference>
<evidence type="ECO:0000313" key="4">
    <source>
        <dbReference type="Proteomes" id="UP000247569"/>
    </source>
</evidence>
<dbReference type="PANTHER" id="PTHR43217">
    <property type="entry name" value="SUCCINATE SEMIALDEHYDE DEHYDROGENASE [NAD(P)+] SAD"/>
    <property type="match status" value="1"/>
</dbReference>
<dbReference type="RefSeq" id="WP_040735843.1">
    <property type="nucleotide sequence ID" value="NZ_QJKF01000012.1"/>
</dbReference>
<organism evidence="3 4">
    <name type="scientific">Nocardia tenerifensis</name>
    <dbReference type="NCBI Taxonomy" id="228006"/>
    <lineage>
        <taxon>Bacteria</taxon>
        <taxon>Bacillati</taxon>
        <taxon>Actinomycetota</taxon>
        <taxon>Actinomycetes</taxon>
        <taxon>Mycobacteriales</taxon>
        <taxon>Nocardiaceae</taxon>
        <taxon>Nocardia</taxon>
    </lineage>
</organism>
<dbReference type="Proteomes" id="UP000247569">
    <property type="component" value="Unassembled WGS sequence"/>
</dbReference>
<feature type="domain" description="Aldehyde dehydrogenase" evidence="2">
    <location>
        <begin position="2"/>
        <end position="449"/>
    </location>
</feature>
<keyword evidence="4" id="KW-1185">Reference proteome</keyword>
<dbReference type="InterPro" id="IPR016162">
    <property type="entry name" value="Ald_DH_N"/>
</dbReference>
<dbReference type="InterPro" id="IPR015590">
    <property type="entry name" value="Aldehyde_DH_dom"/>
</dbReference>
<dbReference type="Gene3D" id="3.40.605.10">
    <property type="entry name" value="Aldehyde Dehydrogenase, Chain A, domain 1"/>
    <property type="match status" value="1"/>
</dbReference>
<name>A0A318JXM8_9NOCA</name>
<dbReference type="InterPro" id="IPR016160">
    <property type="entry name" value="Ald_DH_CS_CYS"/>
</dbReference>
<evidence type="ECO:0000259" key="2">
    <source>
        <dbReference type="Pfam" id="PF00171"/>
    </source>
</evidence>
<dbReference type="GO" id="GO:0004777">
    <property type="term" value="F:succinate-semialdehyde dehydrogenase (NAD+) activity"/>
    <property type="evidence" value="ECO:0007669"/>
    <property type="project" value="TreeGrafter"/>
</dbReference>